<reference evidence="4" key="1">
    <citation type="submission" date="2020-01" db="EMBL/GenBank/DDBJ databases">
        <title>Insect and environment-associated Actinomycetes.</title>
        <authorList>
            <person name="Currrie C."/>
            <person name="Chevrette M."/>
            <person name="Carlson C."/>
            <person name="Stubbendieck R."/>
            <person name="Wendt-Pienkowski E."/>
        </authorList>
    </citation>
    <scope>NUCLEOTIDE SEQUENCE</scope>
    <source>
        <strain evidence="4">SID14436</strain>
    </source>
</reference>
<feature type="active site" description="Proton donor" evidence="2">
    <location>
        <position position="53"/>
    </location>
</feature>
<comment type="similarity">
    <text evidence="1">Belongs to the glycosyl hydrolase 46 family.</text>
</comment>
<evidence type="ECO:0000256" key="3">
    <source>
        <dbReference type="SAM" id="SignalP"/>
    </source>
</evidence>
<dbReference type="Gene3D" id="3.30.386.10">
    <property type="entry name" value="Chitosanase, subunit A, domain 2"/>
    <property type="match status" value="1"/>
</dbReference>
<dbReference type="PROSITE" id="PS51257">
    <property type="entry name" value="PROKAR_LIPOPROTEIN"/>
    <property type="match status" value="1"/>
</dbReference>
<keyword evidence="1" id="KW-0964">Secreted</keyword>
<evidence type="ECO:0000313" key="4">
    <source>
        <dbReference type="EMBL" id="NEA89678.1"/>
    </source>
</evidence>
<dbReference type="EC" id="3.2.1.132" evidence="1"/>
<comment type="function">
    <text evidence="1">Aids in the defense against invading fungal pathogens by degrading their cell wall chitosan.</text>
</comment>
<keyword evidence="1" id="KW-0378">Hydrolase</keyword>
<name>A0A6G3R1Q1_9ACTN</name>
<dbReference type="Pfam" id="PF01374">
    <property type="entry name" value="Glyco_hydro_46"/>
    <property type="match status" value="1"/>
</dbReference>
<dbReference type="GO" id="GO:0005975">
    <property type="term" value="P:carbohydrate metabolic process"/>
    <property type="evidence" value="ECO:0007669"/>
    <property type="project" value="UniProtKB-UniRule"/>
</dbReference>
<organism evidence="4">
    <name type="scientific">Streptomyces sp. SID14436</name>
    <dbReference type="NCBI Taxonomy" id="2706070"/>
    <lineage>
        <taxon>Bacteria</taxon>
        <taxon>Bacillati</taxon>
        <taxon>Actinomycetota</taxon>
        <taxon>Actinomycetes</taxon>
        <taxon>Kitasatosporales</taxon>
        <taxon>Streptomycetaceae</taxon>
        <taxon>Streptomyces</taxon>
    </lineage>
</organism>
<proteinExistence type="inferred from homology"/>
<accession>A0A6G3R1Q1</accession>
<dbReference type="PIRSF" id="PIRSF036551">
    <property type="entry name" value="Chitosanase"/>
    <property type="match status" value="1"/>
</dbReference>
<dbReference type="Gene3D" id="1.20.141.10">
    <property type="entry name" value="Chitosanase, subunit A, domain 1"/>
    <property type="match status" value="1"/>
</dbReference>
<feature type="chain" id="PRO_5039247548" description="Chitosanase" evidence="3">
    <location>
        <begin position="26"/>
        <end position="267"/>
    </location>
</feature>
<keyword evidence="1" id="KW-0326">Glycosidase</keyword>
<sequence>MKRALLTALCLVVVAVSGCSSSGTGASAREPDGAGLASPAKKELAQQIVASAENGTLDWRSAYGYIEDIGDGQGYTAGIIGFCTGTHDLLTLVEDYTADHPGNGLARYLPALRAVDGTDSHEGLDPGFTAAWKAEAKRPAFRAAQDAKRDAEYFGPAVRRAERDGLSALGQFVYYDAIVYHGPGDGPTSFGGIRTAAMERAEPPAEGGDEEEYLAVFLEVRRKAMNTLHPTHDTSRVSAQRHFLDEGNLGLDTPLEWEMYGTPYKVA</sequence>
<evidence type="ECO:0000256" key="2">
    <source>
        <dbReference type="PIRSR" id="PIRSR036551-1"/>
    </source>
</evidence>
<dbReference type="SUPFAM" id="SSF53955">
    <property type="entry name" value="Lysozyme-like"/>
    <property type="match status" value="1"/>
</dbReference>
<comment type="caution">
    <text evidence="4">The sequence shown here is derived from an EMBL/GenBank/DDBJ whole genome shotgun (WGS) entry which is preliminary data.</text>
</comment>
<dbReference type="RefSeq" id="WP_164336306.1">
    <property type="nucleotide sequence ID" value="NZ_JAAGMD010000751.1"/>
</dbReference>
<dbReference type="InterPro" id="IPR000400">
    <property type="entry name" value="Glyco_hydro_46"/>
</dbReference>
<dbReference type="EMBL" id="JAAGMD010000751">
    <property type="protein sequence ID" value="NEA89678.1"/>
    <property type="molecule type" value="Genomic_DNA"/>
</dbReference>
<comment type="subcellular location">
    <subcellularLocation>
        <location evidence="1">Secreted</location>
    </subcellularLocation>
</comment>
<dbReference type="AlphaFoldDB" id="A0A6G3R1Q1"/>
<dbReference type="InterPro" id="IPR023346">
    <property type="entry name" value="Lysozyme-like_dom_sf"/>
</dbReference>
<feature type="signal peptide" evidence="3">
    <location>
        <begin position="1"/>
        <end position="25"/>
    </location>
</feature>
<dbReference type="CDD" id="cd00978">
    <property type="entry name" value="chitosanase_GH46"/>
    <property type="match status" value="1"/>
</dbReference>
<feature type="active site" description="Nucleophile" evidence="2">
    <location>
        <position position="71"/>
    </location>
</feature>
<keyword evidence="3" id="KW-0732">Signal</keyword>
<dbReference type="GO" id="GO:0016977">
    <property type="term" value="F:chitosanase activity"/>
    <property type="evidence" value="ECO:0007669"/>
    <property type="project" value="UniProtKB-UniRule"/>
</dbReference>
<gene>
    <name evidence="4" type="ORF">G3I53_27425</name>
</gene>
<dbReference type="GO" id="GO:0005576">
    <property type="term" value="C:extracellular region"/>
    <property type="evidence" value="ECO:0007669"/>
    <property type="project" value="UniProtKB-SubCell"/>
</dbReference>
<protein>
    <recommendedName>
        <fullName evidence="1">Chitosanase</fullName>
        <ecNumber evidence="1">3.2.1.132</ecNumber>
    </recommendedName>
</protein>
<dbReference type="InterPro" id="IPR023099">
    <property type="entry name" value="Glyco_hydro_46_N"/>
</dbReference>
<evidence type="ECO:0000256" key="1">
    <source>
        <dbReference type="PIRNR" id="PIRNR036551"/>
    </source>
</evidence>
<comment type="catalytic activity">
    <reaction evidence="1">
        <text>Endohydrolysis of beta-(1-&gt;4)-linkages between D-glucosamine residues in a partly acetylated chitosan.</text>
        <dbReference type="EC" id="3.2.1.132"/>
    </reaction>
</comment>